<name>A0A5C6FCL5_9BACT</name>
<dbReference type="RefSeq" id="WP_186775955.1">
    <property type="nucleotide sequence ID" value="NZ_SJPX01000001.1"/>
</dbReference>
<dbReference type="Proteomes" id="UP000317977">
    <property type="component" value="Unassembled WGS sequence"/>
</dbReference>
<dbReference type="PANTHER" id="PTHR43737:SF1">
    <property type="entry name" value="DUF1501 DOMAIN-CONTAINING PROTEIN"/>
    <property type="match status" value="1"/>
</dbReference>
<feature type="signal peptide" evidence="1">
    <location>
        <begin position="1"/>
        <end position="27"/>
    </location>
</feature>
<keyword evidence="3" id="KW-1185">Reference proteome</keyword>
<evidence type="ECO:0000313" key="2">
    <source>
        <dbReference type="EMBL" id="TWU57321.1"/>
    </source>
</evidence>
<evidence type="ECO:0000313" key="3">
    <source>
        <dbReference type="Proteomes" id="UP000317977"/>
    </source>
</evidence>
<comment type="caution">
    <text evidence="2">The sequence shown here is derived from an EMBL/GenBank/DDBJ whole genome shotgun (WGS) entry which is preliminary data.</text>
</comment>
<feature type="chain" id="PRO_5022682686" description="DUF1800 domain-containing protein" evidence="1">
    <location>
        <begin position="28"/>
        <end position="645"/>
    </location>
</feature>
<evidence type="ECO:0000256" key="1">
    <source>
        <dbReference type="SAM" id="SignalP"/>
    </source>
</evidence>
<dbReference type="Pfam" id="PF08811">
    <property type="entry name" value="DUF1800"/>
    <property type="match status" value="1"/>
</dbReference>
<accession>A0A5C6FCL5</accession>
<dbReference type="EMBL" id="SJPX01000001">
    <property type="protein sequence ID" value="TWU57321.1"/>
    <property type="molecule type" value="Genomic_DNA"/>
</dbReference>
<gene>
    <name evidence="2" type="ORF">Poly59_02280</name>
</gene>
<organism evidence="2 3">
    <name type="scientific">Rubripirellula reticaptiva</name>
    <dbReference type="NCBI Taxonomy" id="2528013"/>
    <lineage>
        <taxon>Bacteria</taxon>
        <taxon>Pseudomonadati</taxon>
        <taxon>Planctomycetota</taxon>
        <taxon>Planctomycetia</taxon>
        <taxon>Pirellulales</taxon>
        <taxon>Pirellulaceae</taxon>
        <taxon>Rubripirellula</taxon>
    </lineage>
</organism>
<dbReference type="AlphaFoldDB" id="A0A5C6FCL5"/>
<reference evidence="2 3" key="1">
    <citation type="submission" date="2019-02" db="EMBL/GenBank/DDBJ databases">
        <title>Deep-cultivation of Planctomycetes and their phenomic and genomic characterization uncovers novel biology.</title>
        <authorList>
            <person name="Wiegand S."/>
            <person name="Jogler M."/>
            <person name="Boedeker C."/>
            <person name="Pinto D."/>
            <person name="Vollmers J."/>
            <person name="Rivas-Marin E."/>
            <person name="Kohn T."/>
            <person name="Peeters S.H."/>
            <person name="Heuer A."/>
            <person name="Rast P."/>
            <person name="Oberbeckmann S."/>
            <person name="Bunk B."/>
            <person name="Jeske O."/>
            <person name="Meyerdierks A."/>
            <person name="Storesund J.E."/>
            <person name="Kallscheuer N."/>
            <person name="Luecker S."/>
            <person name="Lage O.M."/>
            <person name="Pohl T."/>
            <person name="Merkel B.J."/>
            <person name="Hornburger P."/>
            <person name="Mueller R.-W."/>
            <person name="Bruemmer F."/>
            <person name="Labrenz M."/>
            <person name="Spormann A.M."/>
            <person name="Op Den Camp H."/>
            <person name="Overmann J."/>
            <person name="Amann R."/>
            <person name="Jetten M.S.M."/>
            <person name="Mascher T."/>
            <person name="Medema M.H."/>
            <person name="Devos D.P."/>
            <person name="Kaster A.-K."/>
            <person name="Ovreas L."/>
            <person name="Rohde M."/>
            <person name="Galperin M.Y."/>
            <person name="Jogler C."/>
        </authorList>
    </citation>
    <scope>NUCLEOTIDE SEQUENCE [LARGE SCALE GENOMIC DNA]</scope>
    <source>
        <strain evidence="2 3">Poly59</strain>
    </source>
</reference>
<dbReference type="InterPro" id="IPR014917">
    <property type="entry name" value="DUF1800"/>
</dbReference>
<keyword evidence="1" id="KW-0732">Signal</keyword>
<sequence precursor="true">MFSFQTLISRGLAVLCLLALSSSVASAGTFEVDSPIAAKLMKSKVFAAQFLNRATFGPTMADIDTLAGRINQIGIRPACEEWIDAQFALPATEHQPLMMSMIANDGFTSGQNNVWIQRFRHHAWWTASLQADDQLRQRVAWALSQILVTSEDGAGFNDTGLGNLSGVGRWVGVTNYYDVLVNGAFGNYRDLLQDVTYHPVMGVYLSHMRNRKTNGVRYPDENYAREVMQLFSIGLYELYNDGRLKTTLSGELIPTYTNETIKELARVFTGLTFKPSDTSTNNRVFYSGNDFLYPMEMAQHEHDTEPKTLVSGQVVDVDDGDADIAAALDDLFDHANVAPFISYRLIQRLVKSNPSRAYIRRVARTFDNNGQGVKGDMKAVVKAILIDPEAWRSVRVRVLRSPNRVDVATRGTEYSRLREPVIRYTSLMRGLEATSDYANGYAMVTPRDYDWTQEPYKSPSVFSFFLPGFQPPGDLIGFQPSRRIPNGNLVAPEFQQMTAVTANRLVNRYIGDLNRGGARFTASNGSVYNMECNLTFNLDADRALVNEDDLTNKGNLTDAAWEAIQRSEAAVSNLVTLIDKYDLLFCSGTMPQEFKDEIAYVVLKETDWMIGNANGTPAWQTRAGEFRVLSTLISVLTSPFAAIEE</sequence>
<proteinExistence type="predicted"/>
<protein>
    <recommendedName>
        <fullName evidence="4">DUF1800 domain-containing protein</fullName>
    </recommendedName>
</protein>
<dbReference type="PANTHER" id="PTHR43737">
    <property type="entry name" value="BLL7424 PROTEIN"/>
    <property type="match status" value="1"/>
</dbReference>
<evidence type="ECO:0008006" key="4">
    <source>
        <dbReference type="Google" id="ProtNLM"/>
    </source>
</evidence>